<gene>
    <name evidence="8" type="ORF">LQV63_18705</name>
</gene>
<evidence type="ECO:0000256" key="4">
    <source>
        <dbReference type="ARBA" id="ARBA00023136"/>
    </source>
</evidence>
<evidence type="ECO:0000256" key="6">
    <source>
        <dbReference type="PROSITE-ProRule" id="PRU00284"/>
    </source>
</evidence>
<feature type="domain" description="Methyl-accepting transducer" evidence="7">
    <location>
        <begin position="154"/>
        <end position="371"/>
    </location>
</feature>
<proteinExistence type="predicted"/>
<keyword evidence="2" id="KW-0812">Transmembrane</keyword>
<evidence type="ECO:0000256" key="2">
    <source>
        <dbReference type="ARBA" id="ARBA00022692"/>
    </source>
</evidence>
<evidence type="ECO:0000256" key="1">
    <source>
        <dbReference type="ARBA" id="ARBA00004141"/>
    </source>
</evidence>
<dbReference type="SMART" id="SM00283">
    <property type="entry name" value="MA"/>
    <property type="match status" value="1"/>
</dbReference>
<dbReference type="InterPro" id="IPR046342">
    <property type="entry name" value="CBS_dom_sf"/>
</dbReference>
<reference evidence="8 9" key="1">
    <citation type="submission" date="2021-11" db="EMBL/GenBank/DDBJ databases">
        <title>Draft genome sequence of Paenibacillus profundus YoMME, a new Gram-positive bacteria with exoelectrogenic properties.</title>
        <authorList>
            <person name="Hubenova Y."/>
            <person name="Hubenova E."/>
            <person name="Manasiev Y."/>
            <person name="Peykov S."/>
            <person name="Mitov M."/>
        </authorList>
    </citation>
    <scope>NUCLEOTIDE SEQUENCE [LARGE SCALE GENOMIC DNA]</scope>
    <source>
        <strain evidence="8 9">YoMME</strain>
    </source>
</reference>
<comment type="subcellular location">
    <subcellularLocation>
        <location evidence="1">Membrane</location>
        <topology evidence="1">Multi-pass membrane protein</topology>
    </subcellularLocation>
</comment>
<dbReference type="EMBL" id="JAJNBZ010000016">
    <property type="protein sequence ID" value="MCE5171335.1"/>
    <property type="molecule type" value="Genomic_DNA"/>
</dbReference>
<dbReference type="Gene3D" id="1.10.287.950">
    <property type="entry name" value="Methyl-accepting chemotaxis protein"/>
    <property type="match status" value="1"/>
</dbReference>
<comment type="caution">
    <text evidence="8">The sequence shown here is derived from an EMBL/GenBank/DDBJ whole genome shotgun (WGS) entry which is preliminary data.</text>
</comment>
<keyword evidence="3" id="KW-1133">Transmembrane helix</keyword>
<dbReference type="RefSeq" id="WP_233697838.1">
    <property type="nucleotide sequence ID" value="NZ_JAJNBZ010000016.1"/>
</dbReference>
<keyword evidence="5 6" id="KW-0807">Transducer</keyword>
<evidence type="ECO:0000259" key="7">
    <source>
        <dbReference type="PROSITE" id="PS50111"/>
    </source>
</evidence>
<dbReference type="InterPro" id="IPR004089">
    <property type="entry name" value="MCPsignal_dom"/>
</dbReference>
<dbReference type="SUPFAM" id="SSF58104">
    <property type="entry name" value="Methyl-accepting chemotaxis protein (MCP) signaling domain"/>
    <property type="match status" value="1"/>
</dbReference>
<dbReference type="PANTHER" id="PTHR32089:SF119">
    <property type="entry name" value="METHYL-ACCEPTING CHEMOTAXIS PROTEIN CTPL"/>
    <property type="match status" value="1"/>
</dbReference>
<evidence type="ECO:0000313" key="8">
    <source>
        <dbReference type="EMBL" id="MCE5171335.1"/>
    </source>
</evidence>
<accession>A0ABS8YH99</accession>
<dbReference type="SUPFAM" id="SSF54631">
    <property type="entry name" value="CBS-domain pair"/>
    <property type="match status" value="1"/>
</dbReference>
<evidence type="ECO:0000256" key="5">
    <source>
        <dbReference type="ARBA" id="ARBA00023224"/>
    </source>
</evidence>
<dbReference type="Pfam" id="PF00015">
    <property type="entry name" value="MCPsignal"/>
    <property type="match status" value="1"/>
</dbReference>
<dbReference type="PROSITE" id="PS50111">
    <property type="entry name" value="CHEMOTAXIS_TRANSDUC_2"/>
    <property type="match status" value="1"/>
</dbReference>
<sequence>MITKVGTTQRTQEEPQQRLVTNEYDDLIRQAPIIQAGTTIEEAEHQFRRDPFLLCLIVGNDRKQPIGIVMRERFHEFMSKRFSPALFYEKPITRLMDGNALIVEWGTDTGELLDLAAARPEERMYDSIVFTRNQEYTGILSSKQLSLLSSRIRTNSKRKEKEVVTSTLRALDTIRNEAEHVREAAADGKWHADRMIEETTTGKTVLDNVAASFHQVVAEVGGQAQQTKLLKEHTEAVAQAVGVIRSWSDSCHMLALNASIEAARAGEHGRGFQVVASEVRKLATLTKSATGQIEATLNQMTDALNLTIQASEHTNKEVQTTLSGLTTAVKQFEQLSRAIVDNRHRLEQADAYAMRMLDTAHDAYRQLTTMSDRP</sequence>
<evidence type="ECO:0000256" key="3">
    <source>
        <dbReference type="ARBA" id="ARBA00022989"/>
    </source>
</evidence>
<dbReference type="Proteomes" id="UP001199916">
    <property type="component" value="Unassembled WGS sequence"/>
</dbReference>
<protein>
    <submittedName>
        <fullName evidence="8">Methyl-accepting chemotaxis protein</fullName>
    </submittedName>
</protein>
<name>A0ABS8YH99_9BACL</name>
<keyword evidence="4" id="KW-0472">Membrane</keyword>
<dbReference type="PANTHER" id="PTHR32089">
    <property type="entry name" value="METHYL-ACCEPTING CHEMOTAXIS PROTEIN MCPB"/>
    <property type="match status" value="1"/>
</dbReference>
<evidence type="ECO:0000313" key="9">
    <source>
        <dbReference type="Proteomes" id="UP001199916"/>
    </source>
</evidence>
<keyword evidence="9" id="KW-1185">Reference proteome</keyword>
<organism evidence="8 9">
    <name type="scientific">Paenibacillus profundus</name>
    <dbReference type="NCBI Taxonomy" id="1173085"/>
    <lineage>
        <taxon>Bacteria</taxon>
        <taxon>Bacillati</taxon>
        <taxon>Bacillota</taxon>
        <taxon>Bacilli</taxon>
        <taxon>Bacillales</taxon>
        <taxon>Paenibacillaceae</taxon>
        <taxon>Paenibacillus</taxon>
    </lineage>
</organism>